<dbReference type="Proteomes" id="UP000075902">
    <property type="component" value="Unassembled WGS sequence"/>
</dbReference>
<dbReference type="AlphaFoldDB" id="A0A182UCP9"/>
<name>A0A182UCP9_9DIPT</name>
<dbReference type="VEuPathDB" id="VectorBase:AMEC017998"/>
<protein>
    <submittedName>
        <fullName evidence="1">Uncharacterized protein</fullName>
    </submittedName>
</protein>
<keyword evidence="2" id="KW-1185">Reference proteome</keyword>
<proteinExistence type="predicted"/>
<evidence type="ECO:0000313" key="2">
    <source>
        <dbReference type="Proteomes" id="UP000075902"/>
    </source>
</evidence>
<reference evidence="1" key="2">
    <citation type="submission" date="2020-05" db="UniProtKB">
        <authorList>
            <consortium name="EnsemblMetazoa"/>
        </authorList>
    </citation>
    <scope>IDENTIFICATION</scope>
    <source>
        <strain evidence="1">CM1001059</strain>
    </source>
</reference>
<sequence>MLVRPSSFNISPVRPCWQAYISEVHPSASRWLSAGFAVRFVGSFSFGSARVSVVGGLSPPVLGRWYETLVIGGSANVTAVLGDGSGEPGDGDGGSTVTTRTSSRAWSLNLTVCLAVDFFFTFTGEPARRLYLRVSPTSCTDNPTPENINQLRKCVNGILNPPPSEHCKHHFFGKL</sequence>
<organism evidence="1 2">
    <name type="scientific">Anopheles melas</name>
    <dbReference type="NCBI Taxonomy" id="34690"/>
    <lineage>
        <taxon>Eukaryota</taxon>
        <taxon>Metazoa</taxon>
        <taxon>Ecdysozoa</taxon>
        <taxon>Arthropoda</taxon>
        <taxon>Hexapoda</taxon>
        <taxon>Insecta</taxon>
        <taxon>Pterygota</taxon>
        <taxon>Neoptera</taxon>
        <taxon>Endopterygota</taxon>
        <taxon>Diptera</taxon>
        <taxon>Nematocera</taxon>
        <taxon>Culicoidea</taxon>
        <taxon>Culicidae</taxon>
        <taxon>Anophelinae</taxon>
        <taxon>Anopheles</taxon>
    </lineage>
</organism>
<accession>A0A182UCP9</accession>
<reference evidence="2" key="1">
    <citation type="submission" date="2014-01" db="EMBL/GenBank/DDBJ databases">
        <title>The Genome Sequence of Anopheles melas CM1001059_A (V2).</title>
        <authorList>
            <consortium name="The Broad Institute Genomics Platform"/>
            <person name="Neafsey D.E."/>
            <person name="Besansky N."/>
            <person name="Howell P."/>
            <person name="Walton C."/>
            <person name="Young S.K."/>
            <person name="Zeng Q."/>
            <person name="Gargeya S."/>
            <person name="Fitzgerald M."/>
            <person name="Haas B."/>
            <person name="Abouelleil A."/>
            <person name="Allen A.W."/>
            <person name="Alvarado L."/>
            <person name="Arachchi H.M."/>
            <person name="Berlin A.M."/>
            <person name="Chapman S.B."/>
            <person name="Gainer-Dewar J."/>
            <person name="Goldberg J."/>
            <person name="Griggs A."/>
            <person name="Gujja S."/>
            <person name="Hansen M."/>
            <person name="Howarth C."/>
            <person name="Imamovic A."/>
            <person name="Ireland A."/>
            <person name="Larimer J."/>
            <person name="McCowan C."/>
            <person name="Murphy C."/>
            <person name="Pearson M."/>
            <person name="Poon T.W."/>
            <person name="Priest M."/>
            <person name="Roberts A."/>
            <person name="Saif S."/>
            <person name="Shea T."/>
            <person name="Sisk P."/>
            <person name="Sykes S."/>
            <person name="Wortman J."/>
            <person name="Nusbaum C."/>
            <person name="Birren B."/>
        </authorList>
    </citation>
    <scope>NUCLEOTIDE SEQUENCE [LARGE SCALE GENOMIC DNA]</scope>
    <source>
        <strain evidence="2">CM1001059</strain>
    </source>
</reference>
<evidence type="ECO:0000313" key="1">
    <source>
        <dbReference type="EnsemblMetazoa" id="AMEC017998-PA"/>
    </source>
</evidence>
<dbReference type="EnsemblMetazoa" id="AMEC017998-RA">
    <property type="protein sequence ID" value="AMEC017998-PA"/>
    <property type="gene ID" value="AMEC017998"/>
</dbReference>